<dbReference type="EnsemblMetazoa" id="AATE006595-RA">
    <property type="protein sequence ID" value="AATE006595-PA.1"/>
    <property type="gene ID" value="AATE006595"/>
</dbReference>
<protein>
    <submittedName>
        <fullName evidence="1">Uncharacterized protein</fullName>
    </submittedName>
</protein>
<name>A0A182IW36_ANOAO</name>
<sequence>MLTPVAHLARQCPQGVLLPLLPIATLHIRIPQRKAEPWRPGGSTQLILIIIITVYFMTRQAPRRTRVRGVTNIGAKIVETPTSMPTNVTENVINVPMIIETNISRTPYGLLQQTNQPLAESAHHLLINYIIITIIIIIMTGVVGPFFSTALI</sequence>
<organism evidence="1">
    <name type="scientific">Anopheles atroparvus</name>
    <name type="common">European mosquito</name>
    <dbReference type="NCBI Taxonomy" id="41427"/>
    <lineage>
        <taxon>Eukaryota</taxon>
        <taxon>Metazoa</taxon>
        <taxon>Ecdysozoa</taxon>
        <taxon>Arthropoda</taxon>
        <taxon>Hexapoda</taxon>
        <taxon>Insecta</taxon>
        <taxon>Pterygota</taxon>
        <taxon>Neoptera</taxon>
        <taxon>Endopterygota</taxon>
        <taxon>Diptera</taxon>
        <taxon>Nematocera</taxon>
        <taxon>Culicoidea</taxon>
        <taxon>Culicidae</taxon>
        <taxon>Anophelinae</taxon>
        <taxon>Anopheles</taxon>
    </lineage>
</organism>
<dbReference type="AlphaFoldDB" id="A0A182IW36"/>
<dbReference type="VEuPathDB" id="VectorBase:AATE006595"/>
<evidence type="ECO:0000313" key="1">
    <source>
        <dbReference type="EnsemblMetazoa" id="AATE006595-PA.1"/>
    </source>
</evidence>
<reference evidence="1" key="1">
    <citation type="submission" date="2022-08" db="UniProtKB">
        <authorList>
            <consortium name="EnsemblMetazoa"/>
        </authorList>
    </citation>
    <scope>IDENTIFICATION</scope>
    <source>
        <strain evidence="1">EBRO</strain>
    </source>
</reference>
<accession>A0A182IW36</accession>
<proteinExistence type="predicted"/>